<dbReference type="RefSeq" id="WP_168820461.1">
    <property type="nucleotide sequence ID" value="NZ_CP051217.1"/>
</dbReference>
<accession>A0A6H2DQF5</accession>
<dbReference type="EC" id="3.4.-.-" evidence="8"/>
<evidence type="ECO:0000256" key="8">
    <source>
        <dbReference type="RuleBase" id="RU364100"/>
    </source>
</evidence>
<evidence type="ECO:0000313" key="9">
    <source>
        <dbReference type="EMBL" id="QJB70195.1"/>
    </source>
</evidence>
<evidence type="ECO:0000256" key="2">
    <source>
        <dbReference type="ARBA" id="ARBA00022670"/>
    </source>
</evidence>
<dbReference type="Pfam" id="PF02586">
    <property type="entry name" value="SRAP"/>
    <property type="match status" value="1"/>
</dbReference>
<keyword evidence="3" id="KW-0227">DNA damage</keyword>
<name>A0A6H2DQF5_9SPHN</name>
<dbReference type="EMBL" id="CP051217">
    <property type="protein sequence ID" value="QJB70195.1"/>
    <property type="molecule type" value="Genomic_DNA"/>
</dbReference>
<dbReference type="PANTHER" id="PTHR13604">
    <property type="entry name" value="DC12-RELATED"/>
    <property type="match status" value="1"/>
</dbReference>
<dbReference type="InterPro" id="IPR003738">
    <property type="entry name" value="SRAP"/>
</dbReference>
<dbReference type="Gene3D" id="3.90.1680.10">
    <property type="entry name" value="SOS response associated peptidase-like"/>
    <property type="match status" value="1"/>
</dbReference>
<keyword evidence="7" id="KW-0456">Lyase</keyword>
<dbReference type="InterPro" id="IPR036590">
    <property type="entry name" value="SRAP-like"/>
</dbReference>
<evidence type="ECO:0000256" key="6">
    <source>
        <dbReference type="ARBA" id="ARBA00023125"/>
    </source>
</evidence>
<dbReference type="KEGG" id="phao:HF685_13605"/>
<protein>
    <recommendedName>
        <fullName evidence="8">Abasic site processing protein</fullName>
        <ecNumber evidence="8">3.4.-.-</ecNumber>
    </recommendedName>
</protein>
<sequence>MCNHYRNIPGALKTIESWADYVSHFRIDDAAEDVWPKKQGAIVREVAGEKVAETMHWGFPWTGKGKRPGTTKKMNTTNVRNLQSPLYRNIIGKAENRCLVPFHQFAEPKPRAGREEVWFTVNEQPVSCFAGIWRKQEEGNCYAFLTCDPNPLVKPIHPKAMPVILQPEDYDRWLSGDNAEGFREPFPSQLMSVVG</sequence>
<keyword evidence="2 8" id="KW-0645">Protease</keyword>
<comment type="similarity">
    <text evidence="1 8">Belongs to the SOS response-associated peptidase family.</text>
</comment>
<proteinExistence type="inferred from homology"/>
<keyword evidence="10" id="KW-1185">Reference proteome</keyword>
<dbReference type="PANTHER" id="PTHR13604:SF0">
    <property type="entry name" value="ABASIC SITE PROCESSING PROTEIN HMCES"/>
    <property type="match status" value="1"/>
</dbReference>
<evidence type="ECO:0000256" key="5">
    <source>
        <dbReference type="ARBA" id="ARBA00023124"/>
    </source>
</evidence>
<keyword evidence="5" id="KW-0190">Covalent protein-DNA linkage</keyword>
<evidence type="ECO:0000313" key="10">
    <source>
        <dbReference type="Proteomes" id="UP000501600"/>
    </source>
</evidence>
<dbReference type="GO" id="GO:0106300">
    <property type="term" value="P:protein-DNA covalent cross-linking repair"/>
    <property type="evidence" value="ECO:0007669"/>
    <property type="project" value="InterPro"/>
</dbReference>
<evidence type="ECO:0000256" key="4">
    <source>
        <dbReference type="ARBA" id="ARBA00022801"/>
    </source>
</evidence>
<keyword evidence="4 8" id="KW-0378">Hydrolase</keyword>
<organism evidence="9 10">
    <name type="scientific">Parasphingorhabdus halotolerans</name>
    <dbReference type="NCBI Taxonomy" id="2725558"/>
    <lineage>
        <taxon>Bacteria</taxon>
        <taxon>Pseudomonadati</taxon>
        <taxon>Pseudomonadota</taxon>
        <taxon>Alphaproteobacteria</taxon>
        <taxon>Sphingomonadales</taxon>
        <taxon>Sphingomonadaceae</taxon>
        <taxon>Parasphingorhabdus</taxon>
    </lineage>
</organism>
<evidence type="ECO:0000256" key="7">
    <source>
        <dbReference type="ARBA" id="ARBA00023239"/>
    </source>
</evidence>
<gene>
    <name evidence="9" type="ORF">HF685_13605</name>
</gene>
<dbReference type="GO" id="GO:0003697">
    <property type="term" value="F:single-stranded DNA binding"/>
    <property type="evidence" value="ECO:0007669"/>
    <property type="project" value="InterPro"/>
</dbReference>
<dbReference type="SUPFAM" id="SSF143081">
    <property type="entry name" value="BB1717-like"/>
    <property type="match status" value="1"/>
</dbReference>
<evidence type="ECO:0000256" key="3">
    <source>
        <dbReference type="ARBA" id="ARBA00022763"/>
    </source>
</evidence>
<dbReference type="GO" id="GO:0008233">
    <property type="term" value="F:peptidase activity"/>
    <property type="evidence" value="ECO:0007669"/>
    <property type="project" value="UniProtKB-KW"/>
</dbReference>
<dbReference type="GO" id="GO:0006508">
    <property type="term" value="P:proteolysis"/>
    <property type="evidence" value="ECO:0007669"/>
    <property type="project" value="UniProtKB-KW"/>
</dbReference>
<keyword evidence="6" id="KW-0238">DNA-binding</keyword>
<reference evidence="9 10" key="1">
    <citation type="submission" date="2020-04" db="EMBL/GenBank/DDBJ databases">
        <title>Genome sequence for Sphingorhabdus sp. strain M1.</title>
        <authorList>
            <person name="Park S.-J."/>
        </authorList>
    </citation>
    <scope>NUCLEOTIDE SEQUENCE [LARGE SCALE GENOMIC DNA]</scope>
    <source>
        <strain evidence="9 10">JK6</strain>
    </source>
</reference>
<dbReference type="AlphaFoldDB" id="A0A6H2DQF5"/>
<evidence type="ECO:0000256" key="1">
    <source>
        <dbReference type="ARBA" id="ARBA00008136"/>
    </source>
</evidence>
<dbReference type="GO" id="GO:0016829">
    <property type="term" value="F:lyase activity"/>
    <property type="evidence" value="ECO:0007669"/>
    <property type="project" value="UniProtKB-KW"/>
</dbReference>
<dbReference type="Proteomes" id="UP000501600">
    <property type="component" value="Chromosome"/>
</dbReference>